<protein>
    <recommendedName>
        <fullName evidence="3">Tachykinin family protein</fullName>
    </recommendedName>
</protein>
<evidence type="ECO:0000313" key="2">
    <source>
        <dbReference type="Proteomes" id="UP000566819"/>
    </source>
</evidence>
<name>A0A8H4W803_9HELO</name>
<accession>A0A8H4W803</accession>
<proteinExistence type="predicted"/>
<evidence type="ECO:0000313" key="1">
    <source>
        <dbReference type="EMBL" id="KAF4637287.1"/>
    </source>
</evidence>
<dbReference type="AlphaFoldDB" id="A0A8H4W803"/>
<reference evidence="1 2" key="1">
    <citation type="submission" date="2020-03" db="EMBL/GenBank/DDBJ databases">
        <title>Draft Genome Sequence of Cudoniella acicularis.</title>
        <authorList>
            <person name="Buettner E."/>
            <person name="Kellner H."/>
        </authorList>
    </citation>
    <scope>NUCLEOTIDE SEQUENCE [LARGE SCALE GENOMIC DNA]</scope>
    <source>
        <strain evidence="1 2">DSM 108380</strain>
    </source>
</reference>
<dbReference type="EMBL" id="JAAMPI010000028">
    <property type="protein sequence ID" value="KAF4637287.1"/>
    <property type="molecule type" value="Genomic_DNA"/>
</dbReference>
<dbReference type="OrthoDB" id="4158087at2759"/>
<comment type="caution">
    <text evidence="1">The sequence shown here is derived from an EMBL/GenBank/DDBJ whole genome shotgun (WGS) entry which is preliminary data.</text>
</comment>
<gene>
    <name evidence="1" type="ORF">G7Y89_g799</name>
</gene>
<dbReference type="Proteomes" id="UP000566819">
    <property type="component" value="Unassembled WGS sequence"/>
</dbReference>
<organism evidence="1 2">
    <name type="scientific">Cudoniella acicularis</name>
    <dbReference type="NCBI Taxonomy" id="354080"/>
    <lineage>
        <taxon>Eukaryota</taxon>
        <taxon>Fungi</taxon>
        <taxon>Dikarya</taxon>
        <taxon>Ascomycota</taxon>
        <taxon>Pezizomycotina</taxon>
        <taxon>Leotiomycetes</taxon>
        <taxon>Helotiales</taxon>
        <taxon>Tricladiaceae</taxon>
        <taxon>Cudoniella</taxon>
    </lineage>
</organism>
<evidence type="ECO:0008006" key="3">
    <source>
        <dbReference type="Google" id="ProtNLM"/>
    </source>
</evidence>
<dbReference type="PANTHER" id="PTHR37540">
    <property type="entry name" value="TRANSCRIPTION FACTOR (ACR-2), PUTATIVE-RELATED-RELATED"/>
    <property type="match status" value="1"/>
</dbReference>
<dbReference type="PANTHER" id="PTHR37540:SF9">
    <property type="entry name" value="ZN(2)-C6 FUNGAL-TYPE DOMAIN-CONTAINING PROTEIN"/>
    <property type="match status" value="1"/>
</dbReference>
<keyword evidence="2" id="KW-1185">Reference proteome</keyword>
<sequence>MIIIHTSYSTDRLKSDNRAVHEQLCYVLENMTFEFINNAAIDRSVRKQIRSHVAKGRNIGKTLPSRRRQPKVKTTVSIWNPRTAKDAPEPRSGEGAIPTIERQIGDGLSVLSLPVELTSATSRNLAKTLFTFLNGSLHSPELSNAIDFAGAAGIWVEYIFLDEAYFHCTVAMCVIAVNALRIEKADSVEAMHHMSDTFRLVNQKLSGKEALSDTTMAVIVALSHYERVRGRHCQGMVHFEGLHRIVELRGGILRLVNYKAALAQKIFRADLEFALFSGSATRFSVKDVPGSATISWLRSRFKQDQKGQVYDSKFFNLLSPDLKEVLIDIMGLAWQLNGHGTKLDGYTYHDILILIGYRLLYIGSLGDPRPSNRLENALHLGLLAFFTTLLLGFGREFPEFPLLSKLTRSAAQGHLEEYYQNQDFFLWALFMGRISTLGQPDDRWLILRITETCLGLGLHTWENTCRTLSKFPWINSLHDKAGEALWNRLRESDNFPAGIQDDILIPRTDFR</sequence>